<reference evidence="2 3" key="1">
    <citation type="submission" date="2015-09" db="EMBL/GenBank/DDBJ databases">
        <title>A metagenomics-based metabolic model of nitrate-dependent anaerobic oxidation of methane by Methanoperedens-like archaea.</title>
        <authorList>
            <person name="Arshad A."/>
            <person name="Speth D.R."/>
            <person name="De Graaf R.M."/>
            <person name="Op Den Camp H.J."/>
            <person name="Jetten M.S."/>
            <person name="Welte C.U."/>
        </authorList>
    </citation>
    <scope>NUCLEOTIDE SEQUENCE [LARGE SCALE GENOMIC DNA]</scope>
</reference>
<dbReference type="InterPro" id="IPR025457">
    <property type="entry name" value="DUF4277"/>
</dbReference>
<name>A0A0N8KRB1_9EURY</name>
<comment type="caution">
    <text evidence="2">The sequence shown here is derived from an EMBL/GenBank/DDBJ whole genome shotgun (WGS) entry which is preliminary data.</text>
</comment>
<dbReference type="EMBL" id="LKCM01000089">
    <property type="protein sequence ID" value="KPQ44442.1"/>
    <property type="molecule type" value="Genomic_DNA"/>
</dbReference>
<feature type="domain" description="DUF4277" evidence="1">
    <location>
        <begin position="7"/>
        <end position="112"/>
    </location>
</feature>
<protein>
    <submittedName>
        <fullName evidence="2">Transposase</fullName>
    </submittedName>
</protein>
<dbReference type="Pfam" id="PF14104">
    <property type="entry name" value="DUF4277"/>
    <property type="match status" value="1"/>
</dbReference>
<evidence type="ECO:0000313" key="2">
    <source>
        <dbReference type="EMBL" id="KPQ44442.1"/>
    </source>
</evidence>
<sequence>MNISAYRADYLPLLGQLMNQMKLPQIINEAVTKPNSQAIVDAGTMISGMILNLLSDAKIRLYRLSHFFEDKPMPLIFPWKPDIAPSNFTEERSGNVLDEFYRSNPQKIFSMLTHGNIKLYNINTSSIRVDTTSKSFYGAYETNKPEPVDITQGFSKDKRPDLKQIIFGTATSSDGIPILGEVMSGNTSDMKFNNGWIKKVRQALEKNDDDFLLYTADSAAVTEDNLKLFKEYHIDMISRLPERYDLAEGLIDQAIMAGNGQR</sequence>
<dbReference type="AlphaFoldDB" id="A0A0N8KRB1"/>
<dbReference type="PANTHER" id="PTHR34614:SF2">
    <property type="entry name" value="TRANSPOSASE IS4-LIKE DOMAIN-CONTAINING PROTEIN"/>
    <property type="match status" value="1"/>
</dbReference>
<evidence type="ECO:0000259" key="1">
    <source>
        <dbReference type="Pfam" id="PF14104"/>
    </source>
</evidence>
<dbReference type="PANTHER" id="PTHR34614">
    <property type="match status" value="1"/>
</dbReference>
<dbReference type="Proteomes" id="UP000050360">
    <property type="component" value="Unassembled WGS sequence"/>
</dbReference>
<dbReference type="NCBIfam" id="NF033559">
    <property type="entry name" value="transpos_IS1634"/>
    <property type="match status" value="1"/>
</dbReference>
<organism evidence="2 3">
    <name type="scientific">Candidatus Methanoperedens nitratireducens</name>
    <dbReference type="NCBI Taxonomy" id="1392998"/>
    <lineage>
        <taxon>Archaea</taxon>
        <taxon>Methanobacteriati</taxon>
        <taxon>Methanobacteriota</taxon>
        <taxon>Stenosarchaea group</taxon>
        <taxon>Methanomicrobia</taxon>
        <taxon>Methanosarcinales</taxon>
        <taxon>ANME-2 cluster</taxon>
        <taxon>Candidatus Methanoperedentaceae</taxon>
        <taxon>Candidatus Methanoperedens</taxon>
    </lineage>
</organism>
<accession>A0A0N8KRB1</accession>
<dbReference type="InterPro" id="IPR047654">
    <property type="entry name" value="IS1634_transpos"/>
</dbReference>
<gene>
    <name evidence="2" type="ORF">MPEBLZ_00986</name>
</gene>
<evidence type="ECO:0000313" key="3">
    <source>
        <dbReference type="Proteomes" id="UP000050360"/>
    </source>
</evidence>
<proteinExistence type="predicted"/>